<dbReference type="STRING" id="338963.Pcar_0222"/>
<keyword evidence="3" id="KW-1185">Reference proteome</keyword>
<reference evidence="3" key="1">
    <citation type="submission" date="2005-10" db="EMBL/GenBank/DDBJ databases">
        <title>Complete sequence of Pelobacter carbinolicus DSM 2380.</title>
        <authorList>
            <person name="Copeland A."/>
            <person name="Lucas S."/>
            <person name="Lapidus A."/>
            <person name="Barry K."/>
            <person name="Detter J.C."/>
            <person name="Glavina T."/>
            <person name="Hammon N."/>
            <person name="Israni S."/>
            <person name="Pitluck S."/>
            <person name="Chertkov O."/>
            <person name="Schmutz J."/>
            <person name="Larimer F."/>
            <person name="Land M."/>
            <person name="Kyrpides N."/>
            <person name="Ivanova N."/>
            <person name="Richardson P."/>
        </authorList>
    </citation>
    <scope>NUCLEOTIDE SEQUENCE [LARGE SCALE GENOMIC DNA]</scope>
    <source>
        <strain evidence="3">DSM 2380 / NBRC 103641 / GraBd1</strain>
    </source>
</reference>
<evidence type="ECO:0000259" key="1">
    <source>
        <dbReference type="Pfam" id="PF24292"/>
    </source>
</evidence>
<name>Q3A809_SYNC1</name>
<reference evidence="2 3" key="2">
    <citation type="journal article" date="2012" name="BMC Genomics">
        <title>The genome of Pelobacter carbinolicus reveals surprising metabolic capabilities and physiological features.</title>
        <authorList>
            <person name="Aklujkar M."/>
            <person name="Haveman S.A."/>
            <person name="Didonato R.Jr."/>
            <person name="Chertkov O."/>
            <person name="Han C.S."/>
            <person name="Land M.L."/>
            <person name="Brown P."/>
            <person name="Lovley D.R."/>
        </authorList>
    </citation>
    <scope>NUCLEOTIDE SEQUENCE [LARGE SCALE GENOMIC DNA]</scope>
    <source>
        <strain evidence="3">DSM 2380 / NBRC 103641 / GraBd1</strain>
    </source>
</reference>
<gene>
    <name evidence="2" type="ordered locus">Pcar_0222</name>
</gene>
<organism evidence="2 3">
    <name type="scientific">Syntrophotalea carbinolica (strain DSM 2380 / NBRC 103641 / GraBd1)</name>
    <name type="common">Pelobacter carbinolicus</name>
    <dbReference type="NCBI Taxonomy" id="338963"/>
    <lineage>
        <taxon>Bacteria</taxon>
        <taxon>Pseudomonadati</taxon>
        <taxon>Thermodesulfobacteriota</taxon>
        <taxon>Desulfuromonadia</taxon>
        <taxon>Desulfuromonadales</taxon>
        <taxon>Syntrophotaleaceae</taxon>
        <taxon>Syntrophotalea</taxon>
    </lineage>
</organism>
<dbReference type="AlphaFoldDB" id="Q3A809"/>
<proteinExistence type="predicted"/>
<evidence type="ECO:0000313" key="2">
    <source>
        <dbReference type="EMBL" id="ABA87483.1"/>
    </source>
</evidence>
<feature type="domain" description="DUF7479" evidence="1">
    <location>
        <begin position="9"/>
        <end position="68"/>
    </location>
</feature>
<accession>Q3A809</accession>
<dbReference type="Pfam" id="PF24292">
    <property type="entry name" value="DUF7479"/>
    <property type="match status" value="1"/>
</dbReference>
<dbReference type="KEGG" id="pca:Pcar_0222"/>
<evidence type="ECO:0000313" key="3">
    <source>
        <dbReference type="Proteomes" id="UP000002534"/>
    </source>
</evidence>
<dbReference type="InterPro" id="IPR055902">
    <property type="entry name" value="DUF7479"/>
</dbReference>
<sequence length="68" mass="7701">MKFSEEEVQNWKCEACGEGLVMRKVEFAYMKGSFHVELPACPKCDLVLITEELAMGKMAEAEKALEDK</sequence>
<dbReference type="NCBIfam" id="NF045645">
    <property type="entry name" value="DVU_1557_fam"/>
    <property type="match status" value="1"/>
</dbReference>
<dbReference type="RefSeq" id="WP_011339888.1">
    <property type="nucleotide sequence ID" value="NC_007498.2"/>
</dbReference>
<dbReference type="HOGENOM" id="CLU_202418_0_0_7"/>
<protein>
    <recommendedName>
        <fullName evidence="1">DUF7479 domain-containing protein</fullName>
    </recommendedName>
</protein>
<dbReference type="EMBL" id="CP000142">
    <property type="protein sequence ID" value="ABA87483.1"/>
    <property type="molecule type" value="Genomic_DNA"/>
</dbReference>
<dbReference type="eggNOG" id="ENOG5033A2R">
    <property type="taxonomic scope" value="Bacteria"/>
</dbReference>
<dbReference type="InterPro" id="IPR054656">
    <property type="entry name" value="DVU_1557-like"/>
</dbReference>
<dbReference type="Proteomes" id="UP000002534">
    <property type="component" value="Chromosome"/>
</dbReference>